<dbReference type="InterPro" id="IPR043128">
    <property type="entry name" value="Rev_trsase/Diguanyl_cyclase"/>
</dbReference>
<dbReference type="Gene3D" id="3.30.450.40">
    <property type="match status" value="1"/>
</dbReference>
<dbReference type="Proteomes" id="UP000323671">
    <property type="component" value="Chromosome"/>
</dbReference>
<dbReference type="Pfam" id="PF01590">
    <property type="entry name" value="GAF"/>
    <property type="match status" value="1"/>
</dbReference>
<dbReference type="PANTHER" id="PTHR46663:SF2">
    <property type="entry name" value="GGDEF DOMAIN-CONTAINING PROTEIN"/>
    <property type="match status" value="1"/>
</dbReference>
<evidence type="ECO:0000313" key="2">
    <source>
        <dbReference type="EMBL" id="QEL65484.1"/>
    </source>
</evidence>
<dbReference type="SUPFAM" id="SSF55073">
    <property type="entry name" value="Nucleotide cyclase"/>
    <property type="match status" value="1"/>
</dbReference>
<reference evidence="2 3" key="1">
    <citation type="submission" date="2017-07" db="EMBL/GenBank/DDBJ databases">
        <title>Complete genome sequence of Oryzomicrobium terrae TPP412.</title>
        <authorList>
            <person name="Chiu L.-W."/>
            <person name="Lo K.-J."/>
            <person name="Tsai Y.-M."/>
            <person name="Lin S.-S."/>
            <person name="Kuo C.-H."/>
            <person name="Liu C.-T."/>
        </authorList>
    </citation>
    <scope>NUCLEOTIDE SEQUENCE [LARGE SCALE GENOMIC DNA]</scope>
    <source>
        <strain evidence="2 3">TPP412</strain>
    </source>
</reference>
<dbReference type="InterPro" id="IPR052163">
    <property type="entry name" value="DGC-Regulatory_Protein"/>
</dbReference>
<dbReference type="RefSeq" id="WP_149425689.1">
    <property type="nucleotide sequence ID" value="NZ_CP022579.1"/>
</dbReference>
<name>A0A5C1EA13_9RHOO</name>
<dbReference type="SUPFAM" id="SSF55781">
    <property type="entry name" value="GAF domain-like"/>
    <property type="match status" value="1"/>
</dbReference>
<dbReference type="EMBL" id="CP022579">
    <property type="protein sequence ID" value="QEL65484.1"/>
    <property type="molecule type" value="Genomic_DNA"/>
</dbReference>
<dbReference type="SMART" id="SM00267">
    <property type="entry name" value="GGDEF"/>
    <property type="match status" value="1"/>
</dbReference>
<evidence type="ECO:0000313" key="3">
    <source>
        <dbReference type="Proteomes" id="UP000323671"/>
    </source>
</evidence>
<dbReference type="GO" id="GO:0003824">
    <property type="term" value="F:catalytic activity"/>
    <property type="evidence" value="ECO:0007669"/>
    <property type="project" value="UniProtKB-ARBA"/>
</dbReference>
<dbReference type="InterPro" id="IPR029016">
    <property type="entry name" value="GAF-like_dom_sf"/>
</dbReference>
<protein>
    <recommendedName>
        <fullName evidence="1">GGDEF domain-containing protein</fullName>
    </recommendedName>
</protein>
<dbReference type="PANTHER" id="PTHR46663">
    <property type="entry name" value="DIGUANYLATE CYCLASE DGCT-RELATED"/>
    <property type="match status" value="1"/>
</dbReference>
<dbReference type="InterPro" id="IPR029787">
    <property type="entry name" value="Nucleotide_cyclase"/>
</dbReference>
<dbReference type="PROSITE" id="PS50887">
    <property type="entry name" value="GGDEF"/>
    <property type="match status" value="1"/>
</dbReference>
<dbReference type="FunFam" id="3.30.70.270:FF:000001">
    <property type="entry name" value="Diguanylate cyclase domain protein"/>
    <property type="match status" value="1"/>
</dbReference>
<accession>A0A5C1EA13</accession>
<dbReference type="Gene3D" id="3.30.70.270">
    <property type="match status" value="1"/>
</dbReference>
<dbReference type="Pfam" id="PF00990">
    <property type="entry name" value="GGDEF"/>
    <property type="match status" value="1"/>
</dbReference>
<dbReference type="InterPro" id="IPR003018">
    <property type="entry name" value="GAF"/>
</dbReference>
<gene>
    <name evidence="2" type="ORF">OTERR_20080</name>
</gene>
<dbReference type="InterPro" id="IPR000160">
    <property type="entry name" value="GGDEF_dom"/>
</dbReference>
<keyword evidence="3" id="KW-1185">Reference proteome</keyword>
<dbReference type="KEGG" id="otr:OTERR_20080"/>
<dbReference type="CDD" id="cd01949">
    <property type="entry name" value="GGDEF"/>
    <property type="match status" value="1"/>
</dbReference>
<organism evidence="2 3">
    <name type="scientific">Oryzomicrobium terrae</name>
    <dbReference type="NCBI Taxonomy" id="1735038"/>
    <lineage>
        <taxon>Bacteria</taxon>
        <taxon>Pseudomonadati</taxon>
        <taxon>Pseudomonadota</taxon>
        <taxon>Betaproteobacteria</taxon>
        <taxon>Rhodocyclales</taxon>
        <taxon>Rhodocyclaceae</taxon>
        <taxon>Oryzomicrobium</taxon>
    </lineage>
</organism>
<proteinExistence type="predicted"/>
<feature type="domain" description="GGDEF" evidence="1">
    <location>
        <begin position="252"/>
        <end position="385"/>
    </location>
</feature>
<sequence length="386" mass="41657">MATTTASAATTSAEFDELRREVAYLRKRSEQLAASLVRADTIAAAIRHELEQKRRGFTLMGELAVTLGQDTDYASAFHAISRRINSALNMQRTAVLTPNDDGSFSAVVLQGYDEAEQQEIGGRTIVVPAEMLDPLRPVLLTRADPDERLAEVRSALGLPYLISSPVLLNGEVVALLVTGRVREQRPFLPRLGRSDVETVQAVGAYLAAVLTGQRLQQAENLANYDPLTGLPNLRLATDRLQQAVTLAARDGFKSAVMFVDLDGFKAINDTLGHAAGDATLRIVAQRLEASVRKSDTVGRIGGDEFIIILPHIEHAEGARVVAEKALAEICRPMDAYGLHCQVGASIGIAVFPEHGSDAATLLRRADEAMYGVKKSGKRAVHFVGGR</sequence>
<dbReference type="AlphaFoldDB" id="A0A5C1EA13"/>
<dbReference type="NCBIfam" id="TIGR00254">
    <property type="entry name" value="GGDEF"/>
    <property type="match status" value="1"/>
</dbReference>
<evidence type="ECO:0000259" key="1">
    <source>
        <dbReference type="PROSITE" id="PS50887"/>
    </source>
</evidence>